<feature type="region of interest" description="Disordered" evidence="1">
    <location>
        <begin position="68"/>
        <end position="93"/>
    </location>
</feature>
<accession>A0AAN9KDL7</accession>
<feature type="compositionally biased region" description="Basic and acidic residues" evidence="1">
    <location>
        <begin position="1"/>
        <end position="17"/>
    </location>
</feature>
<name>A0AAN9KDL7_CANGL</name>
<keyword evidence="3" id="KW-1185">Reference proteome</keyword>
<dbReference type="EMBL" id="JAYMYQ010000008">
    <property type="protein sequence ID" value="KAK7315510.1"/>
    <property type="molecule type" value="Genomic_DNA"/>
</dbReference>
<reference evidence="2 3" key="1">
    <citation type="submission" date="2024-01" db="EMBL/GenBank/DDBJ databases">
        <title>The genomes of 5 underutilized Papilionoideae crops provide insights into root nodulation and disease resistanc.</title>
        <authorList>
            <person name="Jiang F."/>
        </authorList>
    </citation>
    <scope>NUCLEOTIDE SEQUENCE [LARGE SCALE GENOMIC DNA]</scope>
    <source>
        <strain evidence="2">LVBAO_FW01</strain>
        <tissue evidence="2">Leaves</tissue>
    </source>
</reference>
<feature type="region of interest" description="Disordered" evidence="1">
    <location>
        <begin position="1"/>
        <end position="23"/>
    </location>
</feature>
<sequence>MDTAEGRNKEKEEDEAKVVSMPWQEKKEVVQEEEEILRKDIEDLKTWVDMMESMDDQQLKGYLESHDHDSKMAKGQKIKNKAQSTGKSKSSTSNVLMASVWRFHKK</sequence>
<gene>
    <name evidence="2" type="ORF">VNO77_34060</name>
</gene>
<dbReference type="Proteomes" id="UP001367508">
    <property type="component" value="Unassembled WGS sequence"/>
</dbReference>
<dbReference type="AlphaFoldDB" id="A0AAN9KDL7"/>
<evidence type="ECO:0000256" key="1">
    <source>
        <dbReference type="SAM" id="MobiDB-lite"/>
    </source>
</evidence>
<organism evidence="2 3">
    <name type="scientific">Canavalia gladiata</name>
    <name type="common">Sword bean</name>
    <name type="synonym">Dolichos gladiatus</name>
    <dbReference type="NCBI Taxonomy" id="3824"/>
    <lineage>
        <taxon>Eukaryota</taxon>
        <taxon>Viridiplantae</taxon>
        <taxon>Streptophyta</taxon>
        <taxon>Embryophyta</taxon>
        <taxon>Tracheophyta</taxon>
        <taxon>Spermatophyta</taxon>
        <taxon>Magnoliopsida</taxon>
        <taxon>eudicotyledons</taxon>
        <taxon>Gunneridae</taxon>
        <taxon>Pentapetalae</taxon>
        <taxon>rosids</taxon>
        <taxon>fabids</taxon>
        <taxon>Fabales</taxon>
        <taxon>Fabaceae</taxon>
        <taxon>Papilionoideae</taxon>
        <taxon>50 kb inversion clade</taxon>
        <taxon>NPAAA clade</taxon>
        <taxon>indigoferoid/millettioid clade</taxon>
        <taxon>Phaseoleae</taxon>
        <taxon>Canavalia</taxon>
    </lineage>
</organism>
<evidence type="ECO:0000313" key="2">
    <source>
        <dbReference type="EMBL" id="KAK7315510.1"/>
    </source>
</evidence>
<evidence type="ECO:0000313" key="3">
    <source>
        <dbReference type="Proteomes" id="UP001367508"/>
    </source>
</evidence>
<feature type="compositionally biased region" description="Polar residues" evidence="1">
    <location>
        <begin position="81"/>
        <end position="93"/>
    </location>
</feature>
<protein>
    <submittedName>
        <fullName evidence="2">Uncharacterized protein</fullName>
    </submittedName>
</protein>
<proteinExistence type="predicted"/>
<comment type="caution">
    <text evidence="2">The sequence shown here is derived from an EMBL/GenBank/DDBJ whole genome shotgun (WGS) entry which is preliminary data.</text>
</comment>